<dbReference type="Gene3D" id="2.30.30.40">
    <property type="entry name" value="SH3 Domains"/>
    <property type="match status" value="2"/>
</dbReference>
<dbReference type="SMART" id="SM00055">
    <property type="entry name" value="FCH"/>
    <property type="match status" value="1"/>
</dbReference>
<dbReference type="FunFam" id="3.30.60.20:FF:000040">
    <property type="entry name" value="Actin polymerization protein Bzz1"/>
    <property type="match status" value="1"/>
</dbReference>
<dbReference type="Pfam" id="PF14604">
    <property type="entry name" value="SH3_9"/>
    <property type="match status" value="1"/>
</dbReference>
<dbReference type="RefSeq" id="XP_037194050.1">
    <property type="nucleotide sequence ID" value="XM_037333963.1"/>
</dbReference>
<evidence type="ECO:0000256" key="1">
    <source>
        <dbReference type="ARBA" id="ARBA00022443"/>
    </source>
</evidence>
<dbReference type="InterPro" id="IPR035459">
    <property type="entry name" value="Bzz1_SH3_1"/>
</dbReference>
<reference evidence="15 16" key="1">
    <citation type="journal article" date="2020" name="Phytopathology">
        <title>A high-quality genome resource of Botrytis fragariae, a new and rapidly spreading fungal pathogen causing strawberry gray mold in the U.S.A.</title>
        <authorList>
            <person name="Wu Y."/>
            <person name="Saski C.A."/>
            <person name="Schnabel G."/>
            <person name="Xiao S."/>
            <person name="Hu M."/>
        </authorList>
    </citation>
    <scope>NUCLEOTIDE SEQUENCE [LARGE SCALE GENOMIC DNA]</scope>
    <source>
        <strain evidence="15 16">BVB16</strain>
    </source>
</reference>
<feature type="domain" description="Phorbol-ester/DAG-type" evidence="13">
    <location>
        <begin position="408"/>
        <end position="458"/>
    </location>
</feature>
<comment type="similarity">
    <text evidence="6">Belongs to the BZZ1 family.</text>
</comment>
<feature type="domain" description="SH3" evidence="12">
    <location>
        <begin position="675"/>
        <end position="733"/>
    </location>
</feature>
<dbReference type="Gene3D" id="1.20.1270.60">
    <property type="entry name" value="Arfaptin homology (AH) domain/BAR domain"/>
    <property type="match status" value="1"/>
</dbReference>
<dbReference type="InterPro" id="IPR020454">
    <property type="entry name" value="DAG/PE-bd"/>
</dbReference>
<dbReference type="PROSITE" id="PS00479">
    <property type="entry name" value="ZF_DAG_PE_1"/>
    <property type="match status" value="1"/>
</dbReference>
<feature type="compositionally biased region" description="Polar residues" evidence="11">
    <location>
        <begin position="500"/>
        <end position="511"/>
    </location>
</feature>
<dbReference type="PROSITE" id="PS50002">
    <property type="entry name" value="SH3"/>
    <property type="match status" value="2"/>
</dbReference>
<evidence type="ECO:0000256" key="7">
    <source>
        <dbReference type="ARBA" id="ARBA00074946"/>
    </source>
</evidence>
<dbReference type="Pfam" id="PF00130">
    <property type="entry name" value="C1_1"/>
    <property type="match status" value="1"/>
</dbReference>
<sequence>MAEVDIAPQFGLELKDGFKSTNAWVTNGINWIGSDIEGFYRERSVIEKEYSAKLAALAKKYYEKKTKKSSSLSVGDTPVMTPGSLESASLTTWTTQLTTLESRAAEHDRFGGELITQVAEPLKVLGGRYDEIRKRHVEYADKLEKERDATYADLRKMKGKYDAACQEVENKRKKAESSFDYSKTKAQNAYQQQILEMHNVKNSYLIAINVTNKQKEKYYHEYIPDLLDSLQDLYESRTIKLNAIWSLAAQLEKGMLERSTEFVNHVLVEIPRNQPSLDCMMFVRHNVGTWQEPPDKPFEPSPVWHDDDAMMVGDTAKVFLRNVLSKSKNQLGDLRREVDLKRREVESTKRVKQQIREGKDQRDEVEVVRAIFALQEELHQVDHKRLTAEVETSTITEAVGDVTLGSKSHNFKSQTFKIPTNCDLCGERIWGLSAKGFDCRDCGYTCHSKCEMKVPAECPGEQTKDEKKKLKAERQEAANAVKAPGTGLADSVAELPTMSRSNTMNSLSSGYAASAHRSISAKSPTEEPPPDAAVDRRRSISSSLKPGGLLKKNRVVAPPPTAYVSELPGSSVADGSASKEPRGRMLYAYDANGGEEVTVSEGEEITILEPDDGGWTKIKHGSKEGLVPTAYLEVLPPSSPPNPTNRPISIISTSGSSISTGKKQGPVVAPKRGAKKLKYVEALYEYTARTDAEHNMVEGERFVLIKDDPGDGWMEVEKGGHIKSVPANYVQIV</sequence>
<feature type="coiled-coil region" evidence="10">
    <location>
        <begin position="129"/>
        <end position="174"/>
    </location>
</feature>
<evidence type="ECO:0000256" key="9">
    <source>
        <dbReference type="PROSITE-ProRule" id="PRU01077"/>
    </source>
</evidence>
<dbReference type="PROSITE" id="PS50081">
    <property type="entry name" value="ZF_DAG_PE_2"/>
    <property type="match status" value="1"/>
</dbReference>
<evidence type="ECO:0000259" key="13">
    <source>
        <dbReference type="PROSITE" id="PS50081"/>
    </source>
</evidence>
<proteinExistence type="inferred from homology"/>
<evidence type="ECO:0000259" key="14">
    <source>
        <dbReference type="PROSITE" id="PS51741"/>
    </source>
</evidence>
<dbReference type="Gene3D" id="3.30.60.20">
    <property type="match status" value="1"/>
</dbReference>
<dbReference type="InterPro" id="IPR036028">
    <property type="entry name" value="SH3-like_dom_sf"/>
</dbReference>
<dbReference type="AlphaFoldDB" id="A0A8H6AX36"/>
<evidence type="ECO:0000259" key="12">
    <source>
        <dbReference type="PROSITE" id="PS50002"/>
    </source>
</evidence>
<dbReference type="Proteomes" id="UP000531561">
    <property type="component" value="Unassembled WGS sequence"/>
</dbReference>
<dbReference type="SUPFAM" id="SSF103657">
    <property type="entry name" value="BAR/IMD domain-like"/>
    <property type="match status" value="1"/>
</dbReference>
<evidence type="ECO:0000256" key="10">
    <source>
        <dbReference type="SAM" id="Coils"/>
    </source>
</evidence>
<feature type="region of interest" description="Disordered" evidence="11">
    <location>
        <begin position="500"/>
        <end position="554"/>
    </location>
</feature>
<dbReference type="InterPro" id="IPR027267">
    <property type="entry name" value="AH/BAR_dom_sf"/>
</dbReference>
<dbReference type="InterPro" id="IPR001060">
    <property type="entry name" value="FCH_dom"/>
</dbReference>
<dbReference type="Pfam" id="PF00018">
    <property type="entry name" value="SH3_1"/>
    <property type="match status" value="1"/>
</dbReference>
<keyword evidence="16" id="KW-1185">Reference proteome</keyword>
<dbReference type="OrthoDB" id="8783038at2759"/>
<evidence type="ECO:0000313" key="15">
    <source>
        <dbReference type="EMBL" id="KAF5875104.1"/>
    </source>
</evidence>
<dbReference type="PANTHER" id="PTHR15735:SF21">
    <property type="entry name" value="PROTEIN NERVOUS WRECK"/>
    <property type="match status" value="1"/>
</dbReference>
<dbReference type="FunFam" id="1.20.1270.60:FF:000060">
    <property type="entry name" value="Actin polymerization protein Bzz1"/>
    <property type="match status" value="1"/>
</dbReference>
<dbReference type="SMART" id="SM00109">
    <property type="entry name" value="C1"/>
    <property type="match status" value="1"/>
</dbReference>
<keyword evidence="2" id="KW-0479">Metal-binding</keyword>
<feature type="domain" description="SH3" evidence="12">
    <location>
        <begin position="578"/>
        <end position="637"/>
    </location>
</feature>
<comment type="function">
    <text evidence="5">Plays a role in endocytosis and trafficking to the vacuole. Functions with type I myosins to restore polarity of the actin cytoskeleton after NaCl stress.</text>
</comment>
<dbReference type="PROSITE" id="PS51741">
    <property type="entry name" value="F_BAR"/>
    <property type="match status" value="1"/>
</dbReference>
<dbReference type="CDD" id="cd20824">
    <property type="entry name" value="C1_SpBZZ1-like"/>
    <property type="match status" value="1"/>
</dbReference>
<protein>
    <recommendedName>
        <fullName evidence="7">Protein BZZ1</fullName>
    </recommendedName>
</protein>
<dbReference type="InterPro" id="IPR031160">
    <property type="entry name" value="F_BAR_dom"/>
</dbReference>
<evidence type="ECO:0000313" key="16">
    <source>
        <dbReference type="Proteomes" id="UP000531561"/>
    </source>
</evidence>
<dbReference type="GO" id="GO:0030864">
    <property type="term" value="C:cortical actin cytoskeleton"/>
    <property type="evidence" value="ECO:0007669"/>
    <property type="project" value="UniProtKB-ARBA"/>
</dbReference>
<dbReference type="CDD" id="cd00174">
    <property type="entry name" value="SH3"/>
    <property type="match status" value="1"/>
</dbReference>
<dbReference type="PANTHER" id="PTHR15735">
    <property type="entry name" value="FCH AND DOUBLE SH3 DOMAINS PROTEIN"/>
    <property type="match status" value="1"/>
</dbReference>
<keyword evidence="3" id="KW-0862">Zinc</keyword>
<evidence type="ECO:0000256" key="2">
    <source>
        <dbReference type="ARBA" id="ARBA00022723"/>
    </source>
</evidence>
<dbReference type="SUPFAM" id="SSF57889">
    <property type="entry name" value="Cysteine-rich domain"/>
    <property type="match status" value="1"/>
</dbReference>
<dbReference type="InterPro" id="IPR002219">
    <property type="entry name" value="PKC_DAG/PE"/>
</dbReference>
<evidence type="ECO:0000256" key="11">
    <source>
        <dbReference type="SAM" id="MobiDB-lite"/>
    </source>
</evidence>
<organism evidence="15 16">
    <name type="scientific">Botrytis fragariae</name>
    <dbReference type="NCBI Taxonomy" id="1964551"/>
    <lineage>
        <taxon>Eukaryota</taxon>
        <taxon>Fungi</taxon>
        <taxon>Dikarya</taxon>
        <taxon>Ascomycota</taxon>
        <taxon>Pezizomycotina</taxon>
        <taxon>Leotiomycetes</taxon>
        <taxon>Helotiales</taxon>
        <taxon>Sclerotiniaceae</taxon>
        <taxon>Botrytis</taxon>
    </lineage>
</organism>
<keyword evidence="4 9" id="KW-0175">Coiled coil</keyword>
<gene>
    <name evidence="15" type="ORF">Bfra_003557</name>
</gene>
<dbReference type="FunFam" id="2.30.30.40:FF:000161">
    <property type="entry name" value="Actin polymerization protein Bzz1"/>
    <property type="match status" value="1"/>
</dbReference>
<dbReference type="Pfam" id="PF00611">
    <property type="entry name" value="FCH"/>
    <property type="match status" value="1"/>
</dbReference>
<evidence type="ECO:0000256" key="8">
    <source>
        <dbReference type="PROSITE-ProRule" id="PRU00192"/>
    </source>
</evidence>
<feature type="domain" description="F-BAR" evidence="14">
    <location>
        <begin position="8"/>
        <end position="278"/>
    </location>
</feature>
<evidence type="ECO:0000256" key="3">
    <source>
        <dbReference type="ARBA" id="ARBA00022833"/>
    </source>
</evidence>
<evidence type="ECO:0000256" key="6">
    <source>
        <dbReference type="ARBA" id="ARBA00061387"/>
    </source>
</evidence>
<dbReference type="GO" id="GO:0030833">
    <property type="term" value="P:regulation of actin filament polymerization"/>
    <property type="evidence" value="ECO:0007669"/>
    <property type="project" value="TreeGrafter"/>
</dbReference>
<comment type="caution">
    <text evidence="15">The sequence shown here is derived from an EMBL/GenBank/DDBJ whole genome shotgun (WGS) entry which is preliminary data.</text>
</comment>
<dbReference type="InterPro" id="IPR046349">
    <property type="entry name" value="C1-like_sf"/>
</dbReference>
<dbReference type="GO" id="GO:0046872">
    <property type="term" value="F:metal ion binding"/>
    <property type="evidence" value="ECO:0007669"/>
    <property type="project" value="UniProtKB-KW"/>
</dbReference>
<keyword evidence="1 8" id="KW-0728">SH3 domain</keyword>
<dbReference type="SMART" id="SM00326">
    <property type="entry name" value="SH3"/>
    <property type="match status" value="2"/>
</dbReference>
<dbReference type="EMBL" id="JABFCT010000006">
    <property type="protein sequence ID" value="KAF5875104.1"/>
    <property type="molecule type" value="Genomic_DNA"/>
</dbReference>
<name>A0A8H6AX36_9HELO</name>
<dbReference type="PRINTS" id="PR00008">
    <property type="entry name" value="DAGPEDOMAIN"/>
</dbReference>
<dbReference type="GO" id="GO:0045010">
    <property type="term" value="P:actin nucleation"/>
    <property type="evidence" value="ECO:0007669"/>
    <property type="project" value="UniProtKB-ARBA"/>
</dbReference>
<accession>A0A8H6AX36</accession>
<dbReference type="CDD" id="cd11912">
    <property type="entry name" value="SH3_Bzz1_1"/>
    <property type="match status" value="1"/>
</dbReference>
<evidence type="ECO:0000256" key="4">
    <source>
        <dbReference type="ARBA" id="ARBA00023054"/>
    </source>
</evidence>
<dbReference type="SUPFAM" id="SSF50044">
    <property type="entry name" value="SH3-domain"/>
    <property type="match status" value="2"/>
</dbReference>
<evidence type="ECO:0000256" key="5">
    <source>
        <dbReference type="ARBA" id="ARBA00054085"/>
    </source>
</evidence>
<dbReference type="InterPro" id="IPR001452">
    <property type="entry name" value="SH3_domain"/>
</dbReference>
<dbReference type="GeneID" id="59257655"/>